<keyword evidence="1" id="KW-0812">Transmembrane</keyword>
<feature type="transmembrane region" description="Helical" evidence="1">
    <location>
        <begin position="265"/>
        <end position="283"/>
    </location>
</feature>
<feature type="transmembrane region" description="Helical" evidence="1">
    <location>
        <begin position="107"/>
        <end position="129"/>
    </location>
</feature>
<dbReference type="PANTHER" id="PTHR23028">
    <property type="entry name" value="ACETYLTRANSFERASE"/>
    <property type="match status" value="1"/>
</dbReference>
<comment type="caution">
    <text evidence="3">The sequence shown here is derived from an EMBL/GenBank/DDBJ whole genome shotgun (WGS) entry which is preliminary data.</text>
</comment>
<dbReference type="Proteomes" id="UP000232122">
    <property type="component" value="Unassembled WGS sequence"/>
</dbReference>
<reference evidence="3 4" key="1">
    <citation type="journal article" date="2018" name="Microb. Genom.">
        <title>Deciphering the unexplored Leptospira diversity from soils uncovers genomic evolution to virulence.</title>
        <authorList>
            <person name="Thibeaux R."/>
            <person name="Iraola G."/>
            <person name="Ferres I."/>
            <person name="Bierque E."/>
            <person name="Girault D."/>
            <person name="Soupe-Gilbert M.E."/>
            <person name="Picardeau M."/>
            <person name="Goarant C."/>
        </authorList>
    </citation>
    <scope>NUCLEOTIDE SEQUENCE [LARGE SCALE GENOMIC DNA]</scope>
    <source>
        <strain evidence="3 4">ATI7-C-A5</strain>
    </source>
</reference>
<accession>A0AAE4QQT4</accession>
<proteinExistence type="predicted"/>
<dbReference type="GO" id="GO:0016747">
    <property type="term" value="F:acyltransferase activity, transferring groups other than amino-acyl groups"/>
    <property type="evidence" value="ECO:0007669"/>
    <property type="project" value="InterPro"/>
</dbReference>
<feature type="transmembrane region" description="Helical" evidence="1">
    <location>
        <begin position="241"/>
        <end position="258"/>
    </location>
</feature>
<evidence type="ECO:0000259" key="2">
    <source>
        <dbReference type="Pfam" id="PF01757"/>
    </source>
</evidence>
<feature type="transmembrane region" description="Helical" evidence="1">
    <location>
        <begin position="52"/>
        <end position="76"/>
    </location>
</feature>
<keyword evidence="3" id="KW-0808">Transferase</keyword>
<dbReference type="AlphaFoldDB" id="A0AAE4QQT4"/>
<evidence type="ECO:0000256" key="1">
    <source>
        <dbReference type="SAM" id="Phobius"/>
    </source>
</evidence>
<dbReference type="GO" id="GO:0009103">
    <property type="term" value="P:lipopolysaccharide biosynthetic process"/>
    <property type="evidence" value="ECO:0007669"/>
    <property type="project" value="TreeGrafter"/>
</dbReference>
<feature type="domain" description="Acyltransferase 3" evidence="2">
    <location>
        <begin position="18"/>
        <end position="387"/>
    </location>
</feature>
<sequence>MKKFIAHLTEQKPSEHPALHGFRALAIGLVVVCHYFYIIVRNDVDFHKSIPVALLTFFQNTSSGIDAFFVLSGFLISAGLRDVWKRKGNVDLGEFFIKRTMRIFPGYYLFIGITFLISLAQVAAMQKIISSGMDPNGAFVVSLAHYKAGLENAWGDFLFIGNYVRSLHYHTWSLSVEEQFYVVMPFICGFFLFLRTPKGALRILFLLYLVPGILRILYFLNMPGPSVSDRIYYSTETRFDAFIVGIAVMYLTSEPAVWTDKLKRSVFWSFVLSSLAVLFLIAAHCMEKTGVSFFSNTIKFNLLNLGFGLLILVLISGAPTFLGRLFSLRIWIPVARLSYTMYLWHIVLLTIANVSRPNAAFGLDGYLKHGIGLFVFFCALLAFTFCVYGIVDYPLQRTRDRILKSYKNRKELQTS</sequence>
<keyword evidence="1" id="KW-0472">Membrane</keyword>
<feature type="transmembrane region" description="Helical" evidence="1">
    <location>
        <begin position="371"/>
        <end position="391"/>
    </location>
</feature>
<feature type="transmembrane region" description="Helical" evidence="1">
    <location>
        <begin position="334"/>
        <end position="351"/>
    </location>
</feature>
<evidence type="ECO:0000313" key="4">
    <source>
        <dbReference type="Proteomes" id="UP000232122"/>
    </source>
</evidence>
<organism evidence="3 4">
    <name type="scientific">Leptospira ellisii</name>
    <dbReference type="NCBI Taxonomy" id="2023197"/>
    <lineage>
        <taxon>Bacteria</taxon>
        <taxon>Pseudomonadati</taxon>
        <taxon>Spirochaetota</taxon>
        <taxon>Spirochaetia</taxon>
        <taxon>Leptospirales</taxon>
        <taxon>Leptospiraceae</taxon>
        <taxon>Leptospira</taxon>
    </lineage>
</organism>
<dbReference type="PANTHER" id="PTHR23028:SF53">
    <property type="entry name" value="ACYL_TRANSF_3 DOMAIN-CONTAINING PROTEIN"/>
    <property type="match status" value="1"/>
</dbReference>
<name>A0AAE4QQT4_9LEPT</name>
<dbReference type="InterPro" id="IPR002656">
    <property type="entry name" value="Acyl_transf_3_dom"/>
</dbReference>
<dbReference type="Pfam" id="PF01757">
    <property type="entry name" value="Acyl_transf_3"/>
    <property type="match status" value="1"/>
</dbReference>
<dbReference type="EMBL" id="NPEF02000017">
    <property type="protein sequence ID" value="MDV6236926.1"/>
    <property type="molecule type" value="Genomic_DNA"/>
</dbReference>
<feature type="transmembrane region" description="Helical" evidence="1">
    <location>
        <begin position="303"/>
        <end position="322"/>
    </location>
</feature>
<keyword evidence="3" id="KW-0012">Acyltransferase</keyword>
<gene>
    <name evidence="3" type="ORF">CH379_014950</name>
</gene>
<dbReference type="RefSeq" id="WP_317573442.1">
    <property type="nucleotide sequence ID" value="NZ_NPEF02000017.1"/>
</dbReference>
<feature type="transmembrane region" description="Helical" evidence="1">
    <location>
        <begin position="21"/>
        <end position="40"/>
    </location>
</feature>
<feature type="transmembrane region" description="Helical" evidence="1">
    <location>
        <begin position="203"/>
        <end position="221"/>
    </location>
</feature>
<feature type="transmembrane region" description="Helical" evidence="1">
    <location>
        <begin position="179"/>
        <end position="196"/>
    </location>
</feature>
<keyword evidence="1" id="KW-1133">Transmembrane helix</keyword>
<evidence type="ECO:0000313" key="3">
    <source>
        <dbReference type="EMBL" id="MDV6236926.1"/>
    </source>
</evidence>
<keyword evidence="4" id="KW-1185">Reference proteome</keyword>
<dbReference type="InterPro" id="IPR050879">
    <property type="entry name" value="Acyltransferase_3"/>
</dbReference>
<dbReference type="EC" id="2.3.-.-" evidence="3"/>
<dbReference type="GO" id="GO:0016020">
    <property type="term" value="C:membrane"/>
    <property type="evidence" value="ECO:0007669"/>
    <property type="project" value="TreeGrafter"/>
</dbReference>
<protein>
    <submittedName>
        <fullName evidence="3">Acyltransferase</fullName>
        <ecNumber evidence="3">2.3.-.-</ecNumber>
    </submittedName>
</protein>